<dbReference type="GO" id="GO:0003899">
    <property type="term" value="F:DNA-directed RNA polymerase activity"/>
    <property type="evidence" value="ECO:0007669"/>
    <property type="project" value="UniProtKB-UniRule"/>
</dbReference>
<sequence length="387" mass="42380">MKPATLEFVKQRFAEYYQRQNLTVPSSLEQREWGFIFFDAAAEVRMRRHMAFADPEELGAYVKSLVPAHVYYSTAYYQTPSAPTMNEKHWAGADLIFDLDADHIVRGPYAMMLARVKEETEKLLAMLTDELGFARSQIRIAFSGGRGYHIHVTDIAVRGWGSQERREIVDYVCGIGLDPAAMLAPGGGETESDLRSDRAGAEGARTGWRRRYVETLRAHLLDLAARDPAEATAYLAGLDGIGKRTAAEFLADIGSLAAGAPEDLLKNRVVRALTAAPGFEERLRDAGARADEPVTTDIKRLIRTPGSLHGGSGMRVVPLDIRDFADFDPLVDAVVFGDRDVRVDLKANFATSLLGNTYSLDAGIRNVPEALAIFLCCRGVAEIAGGA</sequence>
<dbReference type="PANTHER" id="PTHR10536">
    <property type="entry name" value="DNA PRIMASE SMALL SUBUNIT"/>
    <property type="match status" value="1"/>
</dbReference>
<evidence type="ECO:0000313" key="15">
    <source>
        <dbReference type="Proteomes" id="UP000035301"/>
    </source>
</evidence>
<dbReference type="OrthoDB" id="31125at2157"/>
<dbReference type="STRING" id="1550566.SZ63_04630"/>
<evidence type="ECO:0000256" key="13">
    <source>
        <dbReference type="RuleBase" id="RU004224"/>
    </source>
</evidence>
<evidence type="ECO:0000256" key="11">
    <source>
        <dbReference type="HAMAP-Rule" id="MF_00700"/>
    </source>
</evidence>
<dbReference type="GO" id="GO:0046872">
    <property type="term" value="F:metal ion binding"/>
    <property type="evidence" value="ECO:0007669"/>
    <property type="project" value="UniProtKB-KW"/>
</dbReference>
<dbReference type="InterPro" id="IPR002755">
    <property type="entry name" value="DNA_primase_S"/>
</dbReference>
<dbReference type="GO" id="GO:0000428">
    <property type="term" value="C:DNA-directed RNA polymerase complex"/>
    <property type="evidence" value="ECO:0007669"/>
    <property type="project" value="UniProtKB-KW"/>
</dbReference>
<keyword evidence="8 11" id="KW-0460">Magnesium</keyword>
<evidence type="ECO:0000256" key="5">
    <source>
        <dbReference type="ARBA" id="ARBA00022695"/>
    </source>
</evidence>
<dbReference type="PATRIC" id="fig|1550566.3.peg.988"/>
<evidence type="ECO:0000256" key="9">
    <source>
        <dbReference type="ARBA" id="ARBA00023163"/>
    </source>
</evidence>
<organism evidence="14 15">
    <name type="scientific">Methanoculleus sediminis</name>
    <dbReference type="NCBI Taxonomy" id="1550566"/>
    <lineage>
        <taxon>Archaea</taxon>
        <taxon>Methanobacteriati</taxon>
        <taxon>Methanobacteriota</taxon>
        <taxon>Stenosarchaea group</taxon>
        <taxon>Methanomicrobia</taxon>
        <taxon>Methanomicrobiales</taxon>
        <taxon>Methanomicrobiaceae</taxon>
        <taxon>Methanoculleus</taxon>
    </lineage>
</organism>
<protein>
    <recommendedName>
        <fullName evidence="11">DNA primase small subunit PriS</fullName>
        <ecNumber evidence="11">2.7.7.-</ecNumber>
    </recommendedName>
</protein>
<evidence type="ECO:0000256" key="3">
    <source>
        <dbReference type="ARBA" id="ARBA00022515"/>
    </source>
</evidence>
<evidence type="ECO:0000256" key="1">
    <source>
        <dbReference type="ARBA" id="ARBA00009762"/>
    </source>
</evidence>
<reference evidence="14 15" key="1">
    <citation type="journal article" date="2015" name="Int. J. Syst. Evol. Microbiol.">
        <title>Methanoculleus sediminis sp. nov., a methanogen from sediments near a submarine mud volcano.</title>
        <authorList>
            <person name="Chen S.C."/>
            <person name="Chen M.F."/>
            <person name="Lai M.C."/>
            <person name="Weng C.Y."/>
            <person name="Wu S.Y."/>
            <person name="Lin S."/>
            <person name="Yang T.F."/>
            <person name="Chen P.C."/>
        </authorList>
    </citation>
    <scope>NUCLEOTIDE SEQUENCE [LARGE SCALE GENOMIC DNA]</scope>
    <source>
        <strain evidence="14 15">S3Fa</strain>
    </source>
</reference>
<keyword evidence="6 11" id="KW-0235">DNA replication</keyword>
<comment type="function">
    <text evidence="11">Catalytic subunit of DNA primase, an RNA polymerase that catalyzes the synthesis of short RNA molecules used as primers for DNA polymerase during DNA replication. The small subunit contains the primase catalytic core and has DNA synthesis activity on its own. Binding to the large subunit stabilizes and modulates the activity, increasing the rate of DNA synthesis while decreasing the length of the DNA fragments, and conferring RNA synthesis capability. The DNA polymerase activity may enable DNA primase to also catalyze primer extension after primer synthesis. May also play a role in DNA repair.</text>
</comment>
<gene>
    <name evidence="11" type="primary">priS</name>
    <name evidence="14" type="ORF">SZ63_04630</name>
</gene>
<comment type="function">
    <text evidence="13">RNA polymerase that catalyzes the synthesis of short RNA molecules used as primers for DNA polymerase during DNA replication.</text>
</comment>
<name>A0A0H1QZJ1_9EURY</name>
<dbReference type="Pfam" id="PF01896">
    <property type="entry name" value="DNA_primase_S"/>
    <property type="match status" value="1"/>
</dbReference>
<comment type="subunit">
    <text evidence="11">Heterodimer of a small subunit (PriS) and a large subunit (PriL).</text>
</comment>
<dbReference type="GO" id="GO:0006269">
    <property type="term" value="P:DNA replication, synthesis of primer"/>
    <property type="evidence" value="ECO:0007669"/>
    <property type="project" value="UniProtKB-UniRule"/>
</dbReference>
<comment type="caution">
    <text evidence="14">The sequence shown here is derived from an EMBL/GenBank/DDBJ whole genome shotgun (WGS) entry which is preliminary data.</text>
</comment>
<dbReference type="Gene3D" id="3.90.920.10">
    <property type="entry name" value="DNA primase, PRIM domain"/>
    <property type="match status" value="1"/>
</dbReference>
<dbReference type="EC" id="2.7.7.-" evidence="11"/>
<dbReference type="HAMAP" id="MF_00700">
    <property type="entry name" value="DNA_primase_sml_arc"/>
    <property type="match status" value="1"/>
</dbReference>
<keyword evidence="9 11" id="KW-0804">Transcription</keyword>
<evidence type="ECO:0000256" key="12">
    <source>
        <dbReference type="RuleBase" id="RU003514"/>
    </source>
</evidence>
<feature type="active site" evidence="11">
    <location>
        <position position="98"/>
    </location>
</feature>
<keyword evidence="7 11" id="KW-0479">Metal-binding</keyword>
<feature type="active site" evidence="11">
    <location>
        <position position="291"/>
    </location>
</feature>
<evidence type="ECO:0000256" key="8">
    <source>
        <dbReference type="ARBA" id="ARBA00022842"/>
    </source>
</evidence>
<evidence type="ECO:0000256" key="2">
    <source>
        <dbReference type="ARBA" id="ARBA00022478"/>
    </source>
</evidence>
<evidence type="ECO:0000256" key="7">
    <source>
        <dbReference type="ARBA" id="ARBA00022723"/>
    </source>
</evidence>
<comment type="cofactor">
    <cofactor evidence="11">
        <name>Mg(2+)</name>
        <dbReference type="ChEBI" id="CHEBI:18420"/>
    </cofactor>
    <cofactor evidence="11">
        <name>Mn(2+)</name>
        <dbReference type="ChEBI" id="CHEBI:29035"/>
    </cofactor>
</comment>
<dbReference type="GO" id="GO:1990077">
    <property type="term" value="C:primosome complex"/>
    <property type="evidence" value="ECO:0007669"/>
    <property type="project" value="UniProtKB-KW"/>
</dbReference>
<evidence type="ECO:0000256" key="6">
    <source>
        <dbReference type="ARBA" id="ARBA00022705"/>
    </source>
</evidence>
<keyword evidence="4 11" id="KW-0808">Transferase</keyword>
<keyword evidence="15" id="KW-1185">Reference proteome</keyword>
<dbReference type="Proteomes" id="UP000035301">
    <property type="component" value="Unassembled WGS sequence"/>
</dbReference>
<feature type="active site" evidence="11">
    <location>
        <position position="100"/>
    </location>
</feature>
<dbReference type="EMBL" id="JXOJ01000002">
    <property type="protein sequence ID" value="KLK88320.1"/>
    <property type="molecule type" value="Genomic_DNA"/>
</dbReference>
<dbReference type="InterPro" id="IPR023639">
    <property type="entry name" value="DNA_primase_ssu_PriS"/>
</dbReference>
<accession>A0A0H1QZJ1</accession>
<dbReference type="AlphaFoldDB" id="A0A0H1QZJ1"/>
<keyword evidence="2 11" id="KW-0240">DNA-directed RNA polymerase</keyword>
<dbReference type="InterPro" id="IPR014052">
    <property type="entry name" value="DNA_primase_ssu_euk/arc"/>
</dbReference>
<keyword evidence="3 11" id="KW-0639">Primosome</keyword>
<dbReference type="SUPFAM" id="SSF56747">
    <property type="entry name" value="Prim-pol domain"/>
    <property type="match status" value="1"/>
</dbReference>
<dbReference type="RefSeq" id="WP_048181883.1">
    <property type="nucleotide sequence ID" value="NZ_JXOJ01000002.1"/>
</dbReference>
<keyword evidence="10 11" id="KW-0464">Manganese</keyword>
<keyword evidence="5 11" id="KW-0548">Nucleotidyltransferase</keyword>
<evidence type="ECO:0000256" key="4">
    <source>
        <dbReference type="ARBA" id="ARBA00022679"/>
    </source>
</evidence>
<dbReference type="CDD" id="cd04860">
    <property type="entry name" value="AE_Prim_S"/>
    <property type="match status" value="1"/>
</dbReference>
<comment type="similarity">
    <text evidence="1 11 12">Belongs to the eukaryotic-type primase small subunit family.</text>
</comment>
<proteinExistence type="inferred from homology"/>
<evidence type="ECO:0000256" key="10">
    <source>
        <dbReference type="ARBA" id="ARBA00023211"/>
    </source>
</evidence>
<evidence type="ECO:0000313" key="14">
    <source>
        <dbReference type="EMBL" id="KLK88320.1"/>
    </source>
</evidence>